<name>A0AAW8YGL9_PEDAC</name>
<feature type="transmembrane region" description="Helical" evidence="1">
    <location>
        <begin position="87"/>
        <end position="107"/>
    </location>
</feature>
<dbReference type="InterPro" id="IPR032834">
    <property type="entry name" value="NatK-like_C"/>
</dbReference>
<dbReference type="EMBL" id="JAWJAV010000002">
    <property type="protein sequence ID" value="MDV2620913.1"/>
    <property type="molecule type" value="Genomic_DNA"/>
</dbReference>
<feature type="transmembrane region" description="Helical" evidence="1">
    <location>
        <begin position="60"/>
        <end position="80"/>
    </location>
</feature>
<dbReference type="Proteomes" id="UP001280897">
    <property type="component" value="Unassembled WGS sequence"/>
</dbReference>
<feature type="transmembrane region" description="Helical" evidence="1">
    <location>
        <begin position="190"/>
        <end position="209"/>
    </location>
</feature>
<sequence length="427" mass="48278">MIFDVIGSLLGFIAYAFLINFFFSDGLAQFRLTPQAIVTVALLCLAVALNMLFFPQNMVPYANIVVIIALIMTLAAQYAVSFKEAIFLAGIFLATTILSEALVFFFFQNFSIIDPSHHYLFDVVTTSIANVIEMLFVLGMKVLFFKYHAYSQTLTIPLMAALTSIPVISIIVLLSFLITCVQKQIALDAYQILIIFGITYVNLCVLYLYSSLTKHMKKISQISLQNKAMQAEMKYIAEVKKSQSTIRRLRHDLKNRNLVLMGLLDQRKITEAKNYLAQSFDQLAKTSTFYTNDPVLNYLLNEKNALAQANHIDFQIHALISKQISLDNDILSVLIGNLIDNAIEANQRLNAGVSRYINLTIKQFKKDLLIEISNPYDDAEKKTRAHRQTEGLGLKNIKSIIEHYNGLYKQKTTNSTYSVSIMLLNIV</sequence>
<reference evidence="3" key="2">
    <citation type="submission" date="2023-10" db="EMBL/GenBank/DDBJ databases">
        <authorList>
            <person name="Khurajog B."/>
        </authorList>
    </citation>
    <scope>NUCLEOTIDE SEQUENCE</scope>
    <source>
        <strain evidence="3">BF9</strain>
    </source>
</reference>
<dbReference type="GeneID" id="57366796"/>
<dbReference type="Pfam" id="PF14501">
    <property type="entry name" value="HATPase_c_5"/>
    <property type="match status" value="1"/>
</dbReference>
<evidence type="ECO:0000259" key="2">
    <source>
        <dbReference type="Pfam" id="PF14501"/>
    </source>
</evidence>
<feature type="transmembrane region" description="Helical" evidence="1">
    <location>
        <begin position="119"/>
        <end position="144"/>
    </location>
</feature>
<dbReference type="PANTHER" id="PTHR40448:SF1">
    <property type="entry name" value="TWO-COMPONENT SENSOR HISTIDINE KINASE"/>
    <property type="match status" value="1"/>
</dbReference>
<dbReference type="AlphaFoldDB" id="A0AAW8YGL9"/>
<dbReference type="CDD" id="cd16935">
    <property type="entry name" value="HATPase_AgrC-ComD-like"/>
    <property type="match status" value="1"/>
</dbReference>
<dbReference type="SUPFAM" id="SSF55874">
    <property type="entry name" value="ATPase domain of HSP90 chaperone/DNA topoisomerase II/histidine kinase"/>
    <property type="match status" value="1"/>
</dbReference>
<dbReference type="PANTHER" id="PTHR40448">
    <property type="entry name" value="TWO-COMPONENT SENSOR HISTIDINE KINASE"/>
    <property type="match status" value="1"/>
</dbReference>
<proteinExistence type="predicted"/>
<gene>
    <name evidence="3" type="ORF">R0G89_04100</name>
</gene>
<protein>
    <submittedName>
        <fullName evidence="3">GHKL domain-containing protein</fullName>
    </submittedName>
</protein>
<feature type="domain" description="Sensor histidine kinase NatK-like C-terminal" evidence="2">
    <location>
        <begin position="331"/>
        <end position="423"/>
    </location>
</feature>
<feature type="transmembrane region" description="Helical" evidence="1">
    <location>
        <begin position="156"/>
        <end position="178"/>
    </location>
</feature>
<dbReference type="Gene3D" id="3.30.565.10">
    <property type="entry name" value="Histidine kinase-like ATPase, C-terminal domain"/>
    <property type="match status" value="1"/>
</dbReference>
<evidence type="ECO:0000313" key="3">
    <source>
        <dbReference type="EMBL" id="MDV2620913.1"/>
    </source>
</evidence>
<feature type="transmembrane region" description="Helical" evidence="1">
    <location>
        <begin position="6"/>
        <end position="24"/>
    </location>
</feature>
<keyword evidence="1" id="KW-0472">Membrane</keyword>
<keyword evidence="1" id="KW-0812">Transmembrane</keyword>
<reference evidence="3" key="1">
    <citation type="journal article" date="2023" name="PeerJ">
        <title>Selection and evaluation of lactic acid bacteria from chicken feces in Thailand as potential probiotics.</title>
        <authorList>
            <person name="Khurajog B."/>
            <person name="Disastra Y."/>
            <person name="Lawwyne L.D."/>
            <person name="Sirichokchatchawan W."/>
            <person name="Niyomtham W."/>
            <person name="Yindee J."/>
            <person name="Hampson D.J."/>
            <person name="Prapasarakul N."/>
        </authorList>
    </citation>
    <scope>NUCLEOTIDE SEQUENCE</scope>
    <source>
        <strain evidence="3">BF9</strain>
    </source>
</reference>
<keyword evidence="1" id="KW-1133">Transmembrane helix</keyword>
<dbReference type="RefSeq" id="WP_036685334.1">
    <property type="nucleotide sequence ID" value="NZ_CP050079.1"/>
</dbReference>
<organism evidence="3 4">
    <name type="scientific">Pediococcus acidilactici</name>
    <dbReference type="NCBI Taxonomy" id="1254"/>
    <lineage>
        <taxon>Bacteria</taxon>
        <taxon>Bacillati</taxon>
        <taxon>Bacillota</taxon>
        <taxon>Bacilli</taxon>
        <taxon>Lactobacillales</taxon>
        <taxon>Lactobacillaceae</taxon>
        <taxon>Pediococcus</taxon>
        <taxon>Pediococcus acidilactici group</taxon>
    </lineage>
</organism>
<dbReference type="InterPro" id="IPR036890">
    <property type="entry name" value="HATPase_C_sf"/>
</dbReference>
<comment type="caution">
    <text evidence="3">The sequence shown here is derived from an EMBL/GenBank/DDBJ whole genome shotgun (WGS) entry which is preliminary data.</text>
</comment>
<accession>A0AAW8YGL9</accession>
<feature type="transmembrane region" description="Helical" evidence="1">
    <location>
        <begin position="36"/>
        <end position="54"/>
    </location>
</feature>
<dbReference type="GO" id="GO:0042802">
    <property type="term" value="F:identical protein binding"/>
    <property type="evidence" value="ECO:0007669"/>
    <property type="project" value="TreeGrafter"/>
</dbReference>
<evidence type="ECO:0000256" key="1">
    <source>
        <dbReference type="SAM" id="Phobius"/>
    </source>
</evidence>
<evidence type="ECO:0000313" key="4">
    <source>
        <dbReference type="Proteomes" id="UP001280897"/>
    </source>
</evidence>